<evidence type="ECO:0000313" key="14">
    <source>
        <dbReference type="EMBL" id="AHG00105.1"/>
    </source>
</evidence>
<feature type="transmembrane region" description="Helical" evidence="13">
    <location>
        <begin position="120"/>
        <end position="141"/>
    </location>
</feature>
<accession>W0JSC2</accession>
<dbReference type="PANTHER" id="PTHR31462:SF5">
    <property type="entry name" value="ENDOSOMAL_LYSOSOMAL PROTON CHANNEL TMEM175"/>
    <property type="match status" value="1"/>
</dbReference>
<proteinExistence type="inferred from homology"/>
<evidence type="ECO:0000256" key="3">
    <source>
        <dbReference type="ARBA" id="ARBA00022448"/>
    </source>
</evidence>
<feature type="transmembrane region" description="Helical" evidence="13">
    <location>
        <begin position="89"/>
        <end position="108"/>
    </location>
</feature>
<dbReference type="eggNOG" id="arCOG04887">
    <property type="taxonomic scope" value="Archaea"/>
</dbReference>
<evidence type="ECO:0000256" key="6">
    <source>
        <dbReference type="ARBA" id="ARBA00022826"/>
    </source>
</evidence>
<evidence type="ECO:0000256" key="12">
    <source>
        <dbReference type="ARBA" id="ARBA00034430"/>
    </source>
</evidence>
<keyword evidence="8 13" id="KW-1133">Transmembrane helix</keyword>
<feature type="transmembrane region" description="Helical" evidence="13">
    <location>
        <begin position="56"/>
        <end position="77"/>
    </location>
</feature>
<dbReference type="OrthoDB" id="10769at2157"/>
<evidence type="ECO:0000256" key="7">
    <source>
        <dbReference type="ARBA" id="ARBA00022958"/>
    </source>
</evidence>
<keyword evidence="11" id="KW-0407">Ion channel</keyword>
<keyword evidence="9" id="KW-0406">Ion transport</keyword>
<comment type="subcellular location">
    <subcellularLocation>
        <location evidence="1">Membrane</location>
        <topology evidence="1">Multi-pass membrane protein</topology>
    </subcellularLocation>
</comment>
<dbReference type="GO" id="GO:0016020">
    <property type="term" value="C:membrane"/>
    <property type="evidence" value="ECO:0007669"/>
    <property type="project" value="UniProtKB-SubCell"/>
</dbReference>
<dbReference type="InterPro" id="IPR010617">
    <property type="entry name" value="TMEM175-like"/>
</dbReference>
<feature type="transmembrane region" description="Helical" evidence="13">
    <location>
        <begin position="17"/>
        <end position="36"/>
    </location>
</feature>
<dbReference type="GO" id="GO:0015252">
    <property type="term" value="F:proton channel activity"/>
    <property type="evidence" value="ECO:0007669"/>
    <property type="project" value="InterPro"/>
</dbReference>
<keyword evidence="6" id="KW-0631">Potassium channel</keyword>
<comment type="similarity">
    <text evidence="2">Belongs to the TMEM175 family.</text>
</comment>
<keyword evidence="10 13" id="KW-0472">Membrane</keyword>
<dbReference type="KEGG" id="hlr:HALLA_16165"/>
<dbReference type="PANTHER" id="PTHR31462">
    <property type="entry name" value="ENDOSOMAL/LYSOSOMAL POTASSIUM CHANNEL TMEM175"/>
    <property type="match status" value="1"/>
</dbReference>
<evidence type="ECO:0000256" key="1">
    <source>
        <dbReference type="ARBA" id="ARBA00004141"/>
    </source>
</evidence>
<evidence type="ECO:0000256" key="11">
    <source>
        <dbReference type="ARBA" id="ARBA00023303"/>
    </source>
</evidence>
<feature type="transmembrane region" description="Helical" evidence="13">
    <location>
        <begin position="168"/>
        <end position="191"/>
    </location>
</feature>
<evidence type="ECO:0000256" key="5">
    <source>
        <dbReference type="ARBA" id="ARBA00022692"/>
    </source>
</evidence>
<dbReference type="EMBL" id="CP007055">
    <property type="protein sequence ID" value="AHG00105.1"/>
    <property type="molecule type" value="Genomic_DNA"/>
</dbReference>
<reference evidence="14 15" key="1">
    <citation type="submission" date="2014-01" db="EMBL/GenBank/DDBJ databases">
        <authorList>
            <consortium name="DOE Joint Genome Institute"/>
            <person name="Anderson I."/>
            <person name="Huntemann M."/>
            <person name="Han J."/>
            <person name="Chen A."/>
            <person name="Kyrpides N."/>
            <person name="Mavromatis K."/>
            <person name="Markowitz V."/>
            <person name="Palaniappan K."/>
            <person name="Ivanova N."/>
            <person name="Schaumberg A."/>
            <person name="Pati A."/>
            <person name="Liolios K."/>
            <person name="Nordberg H.P."/>
            <person name="Cantor M.N."/>
            <person name="Hua S.X."/>
            <person name="Woyke T."/>
        </authorList>
    </citation>
    <scope>NUCLEOTIDE SEQUENCE [LARGE SCALE GENOMIC DNA]</scope>
    <source>
        <strain evidence="14 15">XH-48</strain>
    </source>
</reference>
<keyword evidence="3" id="KW-0813">Transport</keyword>
<dbReference type="HOGENOM" id="CLU_090238_3_0_2"/>
<evidence type="ECO:0000313" key="15">
    <source>
        <dbReference type="Proteomes" id="UP000019024"/>
    </source>
</evidence>
<keyword evidence="15" id="KW-1185">Reference proteome</keyword>
<evidence type="ECO:0000256" key="10">
    <source>
        <dbReference type="ARBA" id="ARBA00023136"/>
    </source>
</evidence>
<organism evidence="14 15">
    <name type="scientific">Halostagnicola larsenii XH-48</name>
    <dbReference type="NCBI Taxonomy" id="797299"/>
    <lineage>
        <taxon>Archaea</taxon>
        <taxon>Methanobacteriati</taxon>
        <taxon>Methanobacteriota</taxon>
        <taxon>Stenosarchaea group</taxon>
        <taxon>Halobacteria</taxon>
        <taxon>Halobacteriales</taxon>
        <taxon>Natrialbaceae</taxon>
        <taxon>Halostagnicola</taxon>
    </lineage>
</organism>
<evidence type="ECO:0000256" key="8">
    <source>
        <dbReference type="ARBA" id="ARBA00022989"/>
    </source>
</evidence>
<evidence type="ECO:0000256" key="9">
    <source>
        <dbReference type="ARBA" id="ARBA00023065"/>
    </source>
</evidence>
<dbReference type="GeneID" id="25145950"/>
<evidence type="ECO:0000256" key="4">
    <source>
        <dbReference type="ARBA" id="ARBA00022538"/>
    </source>
</evidence>
<dbReference type="Proteomes" id="UP000019024">
    <property type="component" value="Chromosome"/>
</dbReference>
<evidence type="ECO:0008006" key="16">
    <source>
        <dbReference type="Google" id="ProtNLM"/>
    </source>
</evidence>
<name>W0JSC2_9EURY</name>
<protein>
    <recommendedName>
        <fullName evidence="16">DUF1211 domain-containing protein</fullName>
    </recommendedName>
</protein>
<dbReference type="RefSeq" id="WP_049953337.1">
    <property type="nucleotide sequence ID" value="NZ_CP007055.1"/>
</dbReference>
<sequence length="212" mass="23923">MVRVPMLKGERTDRIEALSDGVFAIVLTLLVLQFTVPDVPANRAGTELAGALADQLALLFSYLLSFFVVGIYWIVHHNLFRQIDRHDRLLLYLNLVFLLAVSFLPFPTELLGVYSTRLTWTLYALNVSLVGLVLTTLWWYADRRGFTIDAIDERTGALITLRGLIPPAVFLLSIGVAAVNLSVAFYVPFLILPLQAFWVRRYQSSEPRPEAE</sequence>
<dbReference type="PATRIC" id="fig|797299.3.peg.2236"/>
<comment type="catalytic activity">
    <reaction evidence="12">
        <text>K(+)(in) = K(+)(out)</text>
        <dbReference type="Rhea" id="RHEA:29463"/>
        <dbReference type="ChEBI" id="CHEBI:29103"/>
    </reaction>
</comment>
<gene>
    <name evidence="14" type="ORF">HALLA_16165</name>
</gene>
<keyword evidence="7" id="KW-0630">Potassium</keyword>
<evidence type="ECO:0000256" key="2">
    <source>
        <dbReference type="ARBA" id="ARBA00006920"/>
    </source>
</evidence>
<dbReference type="GO" id="GO:0005267">
    <property type="term" value="F:potassium channel activity"/>
    <property type="evidence" value="ECO:0007669"/>
    <property type="project" value="UniProtKB-KW"/>
</dbReference>
<keyword evidence="5 13" id="KW-0812">Transmembrane</keyword>
<dbReference type="Pfam" id="PF06736">
    <property type="entry name" value="TMEM175"/>
    <property type="match status" value="1"/>
</dbReference>
<keyword evidence="4" id="KW-0633">Potassium transport</keyword>
<dbReference type="AlphaFoldDB" id="W0JSC2"/>
<evidence type="ECO:0000256" key="13">
    <source>
        <dbReference type="SAM" id="Phobius"/>
    </source>
</evidence>